<evidence type="ECO:0000313" key="4">
    <source>
        <dbReference type="Proteomes" id="UP001652700"/>
    </source>
</evidence>
<evidence type="ECO:0000313" key="3">
    <source>
        <dbReference type="EnsemblMetazoa" id="XP_050502357.1"/>
    </source>
</evidence>
<reference evidence="3" key="1">
    <citation type="submission" date="2025-05" db="UniProtKB">
        <authorList>
            <consortium name="EnsemblMetazoa"/>
        </authorList>
    </citation>
    <scope>IDENTIFICATION</scope>
</reference>
<keyword evidence="4" id="KW-1185">Reference proteome</keyword>
<evidence type="ECO:0008006" key="5">
    <source>
        <dbReference type="Google" id="ProtNLM"/>
    </source>
</evidence>
<feature type="compositionally biased region" description="Low complexity" evidence="1">
    <location>
        <begin position="618"/>
        <end position="627"/>
    </location>
</feature>
<feature type="compositionally biased region" description="Low complexity" evidence="1">
    <location>
        <begin position="331"/>
        <end position="341"/>
    </location>
</feature>
<feature type="region of interest" description="Disordered" evidence="1">
    <location>
        <begin position="259"/>
        <end position="546"/>
    </location>
</feature>
<organism evidence="3 4">
    <name type="scientific">Diabrotica virgifera virgifera</name>
    <name type="common">western corn rootworm</name>
    <dbReference type="NCBI Taxonomy" id="50390"/>
    <lineage>
        <taxon>Eukaryota</taxon>
        <taxon>Metazoa</taxon>
        <taxon>Ecdysozoa</taxon>
        <taxon>Arthropoda</taxon>
        <taxon>Hexapoda</taxon>
        <taxon>Insecta</taxon>
        <taxon>Pterygota</taxon>
        <taxon>Neoptera</taxon>
        <taxon>Endopterygota</taxon>
        <taxon>Coleoptera</taxon>
        <taxon>Polyphaga</taxon>
        <taxon>Cucujiformia</taxon>
        <taxon>Chrysomeloidea</taxon>
        <taxon>Chrysomelidae</taxon>
        <taxon>Galerucinae</taxon>
        <taxon>Diabroticina</taxon>
        <taxon>Diabroticites</taxon>
        <taxon>Diabrotica</taxon>
    </lineage>
</organism>
<keyword evidence="2" id="KW-0472">Membrane</keyword>
<evidence type="ECO:0000256" key="1">
    <source>
        <dbReference type="SAM" id="MobiDB-lite"/>
    </source>
</evidence>
<protein>
    <recommendedName>
        <fullName evidence="5">Filaggrin-2-like</fullName>
    </recommendedName>
</protein>
<dbReference type="RefSeq" id="XP_050502357.1">
    <property type="nucleotide sequence ID" value="XM_050646400.1"/>
</dbReference>
<feature type="compositionally biased region" description="Polar residues" evidence="1">
    <location>
        <begin position="470"/>
        <end position="485"/>
    </location>
</feature>
<feature type="compositionally biased region" description="Polar residues" evidence="1">
    <location>
        <begin position="422"/>
        <end position="433"/>
    </location>
</feature>
<feature type="compositionally biased region" description="Basic and acidic residues" evidence="1">
    <location>
        <begin position="411"/>
        <end position="421"/>
    </location>
</feature>
<sequence>MCWNKKGISITCTVSIRSDEAIPSIVKLIIYCIFLLVFSSSGILAHPYGASTGQTKGGLNLGMGLELEGNGHDANSQNKGLPGVGAHVKANVDIAGVHLGYDEGVDLGGSKGIALTKQVDVAGHKVGVEQNEINLGQKKGQGLKGPGEGHIGTLQGDLSGKTEVHGATNSNQDVLTKTVNGIFGINKQDSQRTDANIQTGYTHNTNQDGALTKTVNGIFGVTKQGSQRGESNIQTGYTHNTNQDGLLTKTVNGIFGLNKQDSQTGGASINKNTEGKATSIDTNQANTHSYGLGSYGGSSGTTRGNSNGNTLDISQQHTSFGKQTQGGGSYSGSSSHSWSTSESRHSHTSGGSKGSSLNFGGRPFFDDHSAESSEMVTSGGSHSITHNHGHDHSHASGSSRGNVVHFGGRPFFDDHSAESSERITSGSSHSTKVITHDHGHDHHSHGSGSSRGNVVHFGGRPFFDDHSADSSEVITSGGSHSTRGNTRIHDQHRSSGNSRGGSVHFGNRTFYDDHSAESSEEIGYGSSHSSNNQRHGTSSYGFNSGVSGKHEAGGSYGTGHSSGGYGHGGYGSGHPSSGEYVHRITDGINVNGHHSGHGSGHSSVVESGHTGGIGLGLAGSHRSTGSHESGGGYSHGIGLGIGIGSNHRGSSGETGLHGHGVDGHLVVGGYGTGSSDRETGAGLGLGIGVKGGHNTNSGYGHSSYSG</sequence>
<feature type="compositionally biased region" description="Polar residues" evidence="1">
    <location>
        <begin position="372"/>
        <end position="384"/>
    </location>
</feature>
<dbReference type="Proteomes" id="UP001652700">
    <property type="component" value="Unplaced"/>
</dbReference>
<feature type="transmembrane region" description="Helical" evidence="2">
    <location>
        <begin position="25"/>
        <end position="45"/>
    </location>
</feature>
<dbReference type="EnsemblMetazoa" id="XM_050646400.1">
    <property type="protein sequence ID" value="XP_050502357.1"/>
    <property type="gene ID" value="LOC126881816"/>
</dbReference>
<keyword evidence="2" id="KW-0812">Transmembrane</keyword>
<accession>A0ABM5JWP9</accession>
<proteinExistence type="predicted"/>
<feature type="compositionally biased region" description="Polar residues" evidence="1">
    <location>
        <begin position="259"/>
        <end position="288"/>
    </location>
</feature>
<feature type="region of interest" description="Disordered" evidence="1">
    <location>
        <begin position="587"/>
        <end position="633"/>
    </location>
</feature>
<feature type="compositionally biased region" description="Low complexity" evidence="1">
    <location>
        <begin position="300"/>
        <end position="311"/>
    </location>
</feature>
<keyword evidence="2" id="KW-1133">Transmembrane helix</keyword>
<evidence type="ECO:0000256" key="2">
    <source>
        <dbReference type="SAM" id="Phobius"/>
    </source>
</evidence>
<feature type="compositionally biased region" description="Polar residues" evidence="1">
    <location>
        <begin position="312"/>
        <end position="323"/>
    </location>
</feature>
<dbReference type="GeneID" id="126881816"/>
<feature type="compositionally biased region" description="Polar residues" evidence="1">
    <location>
        <begin position="526"/>
        <end position="546"/>
    </location>
</feature>
<name>A0ABM5JWP9_DIAVI</name>